<evidence type="ECO:0008006" key="3">
    <source>
        <dbReference type="Google" id="ProtNLM"/>
    </source>
</evidence>
<gene>
    <name evidence="1" type="ORF">GCM10017781_06870</name>
</gene>
<evidence type="ECO:0000313" key="2">
    <source>
        <dbReference type="Proteomes" id="UP000619376"/>
    </source>
</evidence>
<evidence type="ECO:0000313" key="1">
    <source>
        <dbReference type="EMBL" id="GHF32795.1"/>
    </source>
</evidence>
<reference evidence="2" key="1">
    <citation type="journal article" date="2019" name="Int. J. Syst. Evol. Microbiol.">
        <title>The Global Catalogue of Microorganisms (GCM) 10K type strain sequencing project: providing services to taxonomists for standard genome sequencing and annotation.</title>
        <authorList>
            <consortium name="The Broad Institute Genomics Platform"/>
            <consortium name="The Broad Institute Genome Sequencing Center for Infectious Disease"/>
            <person name="Wu L."/>
            <person name="Ma J."/>
        </authorList>
    </citation>
    <scope>NUCLEOTIDE SEQUENCE [LARGE SCALE GENOMIC DNA]</scope>
    <source>
        <strain evidence="2">CGMCC 1.18437</strain>
    </source>
</reference>
<name>A0ABQ3JKY6_9DEIO</name>
<proteinExistence type="predicted"/>
<dbReference type="Proteomes" id="UP000619376">
    <property type="component" value="Unassembled WGS sequence"/>
</dbReference>
<sequence length="229" mass="25519">MWPVVAAWRVLPWMLEAPQVKLSADAIRDFEAVWASRDVSGLPSGMPCWLFLRWLENQDVLFHGSQGGGLDVLTPQVRDYRQPDDFSNRTGVYASSDGLWAMMYALRGPKVTGMIDMGLRLREGHGWSPMRYFISLSAATPLTADGRALLAPGTVYVVPRDSFEPSPPYRHPGLGDVQEAHWVHSGSVRPVMAIPVGPQDFPFPVRVHDAAKIRVRAAADPWGFPWLDE</sequence>
<protein>
    <recommendedName>
        <fullName evidence="3">RES domain-containing protein</fullName>
    </recommendedName>
</protein>
<comment type="caution">
    <text evidence="1">The sequence shown here is derived from an EMBL/GenBank/DDBJ whole genome shotgun (WGS) entry which is preliminary data.</text>
</comment>
<organism evidence="1 2">
    <name type="scientific">Deinococcus metalli</name>
    <dbReference type="NCBI Taxonomy" id="1141878"/>
    <lineage>
        <taxon>Bacteria</taxon>
        <taxon>Thermotogati</taxon>
        <taxon>Deinococcota</taxon>
        <taxon>Deinococci</taxon>
        <taxon>Deinococcales</taxon>
        <taxon>Deinococcaceae</taxon>
        <taxon>Deinococcus</taxon>
    </lineage>
</organism>
<dbReference type="EMBL" id="BNAJ01000001">
    <property type="protein sequence ID" value="GHF32795.1"/>
    <property type="molecule type" value="Genomic_DNA"/>
</dbReference>
<keyword evidence="2" id="KW-1185">Reference proteome</keyword>
<accession>A0ABQ3JKY6</accession>